<evidence type="ECO:0000256" key="8">
    <source>
        <dbReference type="SAM" id="Coils"/>
    </source>
</evidence>
<dbReference type="FunFam" id="3.40.850.10:FF:000082">
    <property type="entry name" value="OSM3-like kinesin"/>
    <property type="match status" value="1"/>
</dbReference>
<dbReference type="GO" id="GO:0051231">
    <property type="term" value="P:spindle elongation"/>
    <property type="evidence" value="ECO:0007669"/>
    <property type="project" value="TreeGrafter"/>
</dbReference>
<feature type="coiled-coil region" evidence="8">
    <location>
        <begin position="382"/>
        <end position="492"/>
    </location>
</feature>
<feature type="coiled-coil region" evidence="8">
    <location>
        <begin position="729"/>
        <end position="778"/>
    </location>
</feature>
<dbReference type="Gene3D" id="3.40.850.10">
    <property type="entry name" value="Kinesin motor domain"/>
    <property type="match status" value="1"/>
</dbReference>
<keyword evidence="4 7" id="KW-0067">ATP-binding</keyword>
<dbReference type="InterPro" id="IPR027417">
    <property type="entry name" value="P-loop_NTPase"/>
</dbReference>
<dbReference type="PRINTS" id="PR00380">
    <property type="entry name" value="KINESINHEAVY"/>
</dbReference>
<dbReference type="InterPro" id="IPR019821">
    <property type="entry name" value="Kinesin_motor_CS"/>
</dbReference>
<sequence>MVHEENGKETIDTVQVALRIRPLMPQETSRGCEECITTITGQPQVQIKDLAFTYNYVFAQHITQQEFYDTAVKGLINKLFQGYNVTILAYGQTGSGKTYTMGTNYSGSEGDCSSLGVIPLAVADIFDFIEAHEDKFTFKVTVSFMELYQEQCYDLLSGKERTHSVIEIREDVNKGVVLPGISELPVGSTTETMKVLEQGSSRRVTGSTAMNQASSRSHAVFTIVIAKESRADKNLATTSKFHLVDLAGSERIKKTKASGERLKEGVKINQGLLALGNVISALGDGTNRSFISYRDSKLTRLLQDSLGGNSLTLMVACVSPADYNLDETVSTLRYADRARRIRNKPVINQDARAAEILRLNNLVNELRLQLLGKLPTPSEQNNEHLQEELEKEKAKYSELLKKHKQVTDYLGMMLIENTNLCEKALLAEAAKDKIERKLNELTEQCNQTIETLNTSEKVEDNEMQRTCVVDYLKDIKTRLEDLQSVNLKTNEELIDHEIKLSFVSGDSEEKADDDVAMNEDQAVLEEEKRAMGQEMLQSHAALREDEERMQRLERERDDLIQQLSNTKNISRACHLSTVTPVALNQELQELNRAMAIKASVVQAIMANNKEMLQSHAALREDEERMQRLERERDDLIQQLSNTKNKDQIHEERRSKVSKLEQEISELKKKCQQQASIIRTKEKNEAKIASLNAELQSMKSTKVKIIRQMREESEKFRKWKQDNERAMLRLRTEERKRATAMAKMESLHAKQQNVLKRKMEEAVAVNKRLKEALDKQRHTQVKRNAKGNLKVSVVQQYVEQELEVHLSVVEAERSLEELMEYRSKVTRYVEQELEVHLSVVEAERSLEELMEYRAWITEQLERLRNSTDEEANRKKMQELEDDLALRKAQISDLQQKIITADQENKSRTQWDNIQSMLEAKVALKCMFELLVDAKRELANQSEKGYQAKYEEIKEAHDRLALDFENCKSEFERQLTTVKVQSEQKLTALVALQRGMIRSGDRAEACKHLQNVIQYQQERLEQVEEENVRISSEIEATLACKHLQNVIQYQQERLEQVEEENVRISIGIEATLACKHLQNIIQYQEERLEQVEEEIKKLAQELEEVKSSSKTNKKRGKKQTATEAVKRMEYIEPTDEEEDDFEDSDNDPDWRATPVFKRIQAQRSRLTMDFSMAEASKKPTKRGSDGSPYCVCRGSCSTNICGCVKSDRGCGGSCKCQQELCKNRRLSSDTDDKENQSDRGCGGSCKCQQELCKNRRLSSDTDDKENQSDRGCGSSCKCQQELCKNRRLSSDTDDKENQPSSGESVMNATPSYFDKRGQLDSTYVKKKKHYFFPQE</sequence>
<keyword evidence="12" id="KW-1185">Reference proteome</keyword>
<name>A0A8S4DVP4_PLUXY</name>
<organism evidence="11 12">
    <name type="scientific">Plutella xylostella</name>
    <name type="common">Diamondback moth</name>
    <name type="synonym">Plutella maculipennis</name>
    <dbReference type="NCBI Taxonomy" id="51655"/>
    <lineage>
        <taxon>Eukaryota</taxon>
        <taxon>Metazoa</taxon>
        <taxon>Ecdysozoa</taxon>
        <taxon>Arthropoda</taxon>
        <taxon>Hexapoda</taxon>
        <taxon>Insecta</taxon>
        <taxon>Pterygota</taxon>
        <taxon>Neoptera</taxon>
        <taxon>Endopterygota</taxon>
        <taxon>Lepidoptera</taxon>
        <taxon>Glossata</taxon>
        <taxon>Ditrysia</taxon>
        <taxon>Yponomeutoidea</taxon>
        <taxon>Plutellidae</taxon>
        <taxon>Plutella</taxon>
    </lineage>
</organism>
<dbReference type="InterPro" id="IPR001752">
    <property type="entry name" value="Kinesin_motor_dom"/>
</dbReference>
<dbReference type="SUPFAM" id="SSF52540">
    <property type="entry name" value="P-loop containing nucleoside triphosphate hydrolases"/>
    <property type="match status" value="1"/>
</dbReference>
<dbReference type="SMART" id="SM00129">
    <property type="entry name" value="KISc"/>
    <property type="match status" value="1"/>
</dbReference>
<keyword evidence="6" id="KW-0206">Cytoskeleton</keyword>
<dbReference type="PROSITE" id="PS00411">
    <property type="entry name" value="KINESIN_MOTOR_1"/>
    <property type="match status" value="1"/>
</dbReference>
<feature type="region of interest" description="Disordered" evidence="9">
    <location>
        <begin position="1285"/>
        <end position="1312"/>
    </location>
</feature>
<evidence type="ECO:0000313" key="12">
    <source>
        <dbReference type="Proteomes" id="UP000653454"/>
    </source>
</evidence>
<dbReference type="GO" id="GO:0007052">
    <property type="term" value="P:mitotic spindle organization"/>
    <property type="evidence" value="ECO:0007669"/>
    <property type="project" value="TreeGrafter"/>
</dbReference>
<proteinExistence type="inferred from homology"/>
<feature type="coiled-coil region" evidence="8">
    <location>
        <begin position="611"/>
        <end position="700"/>
    </location>
</feature>
<dbReference type="Proteomes" id="UP000653454">
    <property type="component" value="Unassembled WGS sequence"/>
</dbReference>
<dbReference type="PANTHER" id="PTHR47969:SF15">
    <property type="entry name" value="CHROMOSOME-ASSOCIATED KINESIN KIF4A-RELATED"/>
    <property type="match status" value="1"/>
</dbReference>
<protein>
    <submittedName>
        <fullName evidence="11">(diamondback moth) hypothetical protein</fullName>
    </submittedName>
</protein>
<evidence type="ECO:0000256" key="7">
    <source>
        <dbReference type="PROSITE-ProRule" id="PRU00283"/>
    </source>
</evidence>
<evidence type="ECO:0000259" key="10">
    <source>
        <dbReference type="PROSITE" id="PS50067"/>
    </source>
</evidence>
<keyword evidence="3 7" id="KW-0547">Nucleotide-binding</keyword>
<gene>
    <name evidence="11" type="ORF">PLXY2_LOCUS3405</name>
</gene>
<feature type="coiled-coil region" evidence="8">
    <location>
        <begin position="859"/>
        <end position="895"/>
    </location>
</feature>
<feature type="compositionally biased region" description="Polar residues" evidence="9">
    <location>
        <begin position="1296"/>
        <end position="1308"/>
    </location>
</feature>
<comment type="similarity">
    <text evidence="7">Belongs to the TRAFAC class myosin-kinesin ATPase superfamily. Kinesin family.</text>
</comment>
<dbReference type="GO" id="GO:0008017">
    <property type="term" value="F:microtubule binding"/>
    <property type="evidence" value="ECO:0007669"/>
    <property type="project" value="InterPro"/>
</dbReference>
<comment type="caution">
    <text evidence="11">The sequence shown here is derived from an EMBL/GenBank/DDBJ whole genome shotgun (WGS) entry which is preliminary data.</text>
</comment>
<evidence type="ECO:0000256" key="2">
    <source>
        <dbReference type="ARBA" id="ARBA00022490"/>
    </source>
</evidence>
<dbReference type="PROSITE" id="PS50067">
    <property type="entry name" value="KINESIN_MOTOR_2"/>
    <property type="match status" value="1"/>
</dbReference>
<comment type="subcellular location">
    <subcellularLocation>
        <location evidence="1">Cytoplasm</location>
        <location evidence="1">Cytoskeleton</location>
    </subcellularLocation>
</comment>
<dbReference type="GO" id="GO:0005524">
    <property type="term" value="F:ATP binding"/>
    <property type="evidence" value="ECO:0007669"/>
    <property type="project" value="UniProtKB-UniRule"/>
</dbReference>
<feature type="domain" description="Kinesin motor" evidence="10">
    <location>
        <begin position="13"/>
        <end position="341"/>
    </location>
</feature>
<feature type="coiled-coil region" evidence="8">
    <location>
        <begin position="535"/>
        <end position="569"/>
    </location>
</feature>
<dbReference type="CDD" id="cd01372">
    <property type="entry name" value="KISc_KIF4"/>
    <property type="match status" value="1"/>
</dbReference>
<feature type="compositionally biased region" description="Acidic residues" evidence="9">
    <location>
        <begin position="1130"/>
        <end position="1145"/>
    </location>
</feature>
<dbReference type="EMBL" id="CAJHNJ030000009">
    <property type="protein sequence ID" value="CAG9105755.1"/>
    <property type="molecule type" value="Genomic_DNA"/>
</dbReference>
<evidence type="ECO:0000256" key="9">
    <source>
        <dbReference type="SAM" id="MobiDB-lite"/>
    </source>
</evidence>
<evidence type="ECO:0000256" key="1">
    <source>
        <dbReference type="ARBA" id="ARBA00004245"/>
    </source>
</evidence>
<dbReference type="InterPro" id="IPR027640">
    <property type="entry name" value="Kinesin-like_fam"/>
</dbReference>
<keyword evidence="5 8" id="KW-0175">Coiled coil</keyword>
<evidence type="ECO:0000313" key="11">
    <source>
        <dbReference type="EMBL" id="CAG9105755.1"/>
    </source>
</evidence>
<evidence type="ECO:0000256" key="3">
    <source>
        <dbReference type="ARBA" id="ARBA00022741"/>
    </source>
</evidence>
<accession>A0A8S4DVP4</accession>
<dbReference type="Pfam" id="PF00225">
    <property type="entry name" value="Kinesin"/>
    <property type="match status" value="1"/>
</dbReference>
<dbReference type="GO" id="GO:0003777">
    <property type="term" value="F:microtubule motor activity"/>
    <property type="evidence" value="ECO:0007669"/>
    <property type="project" value="InterPro"/>
</dbReference>
<feature type="region of interest" description="Disordered" evidence="9">
    <location>
        <begin position="1100"/>
        <end position="1124"/>
    </location>
</feature>
<feature type="compositionally biased region" description="Basic and acidic residues" evidence="9">
    <location>
        <begin position="1286"/>
        <end position="1295"/>
    </location>
</feature>
<evidence type="ECO:0000256" key="6">
    <source>
        <dbReference type="ARBA" id="ARBA00023212"/>
    </source>
</evidence>
<dbReference type="Pfam" id="PF25764">
    <property type="entry name" value="KIF21A_4th"/>
    <property type="match status" value="1"/>
</dbReference>
<evidence type="ECO:0000256" key="5">
    <source>
        <dbReference type="ARBA" id="ARBA00023054"/>
    </source>
</evidence>
<dbReference type="GO" id="GO:0007018">
    <property type="term" value="P:microtubule-based movement"/>
    <property type="evidence" value="ECO:0007669"/>
    <property type="project" value="InterPro"/>
</dbReference>
<keyword evidence="7" id="KW-0505">Motor protein</keyword>
<keyword evidence="2" id="KW-0963">Cytoplasm</keyword>
<dbReference type="GO" id="GO:0005875">
    <property type="term" value="C:microtubule associated complex"/>
    <property type="evidence" value="ECO:0007669"/>
    <property type="project" value="TreeGrafter"/>
</dbReference>
<dbReference type="PANTHER" id="PTHR47969">
    <property type="entry name" value="CHROMOSOME-ASSOCIATED KINESIN KIF4A-RELATED"/>
    <property type="match status" value="1"/>
</dbReference>
<feature type="binding site" evidence="7">
    <location>
        <begin position="91"/>
        <end position="98"/>
    </location>
    <ligand>
        <name>ATP</name>
        <dbReference type="ChEBI" id="CHEBI:30616"/>
    </ligand>
</feature>
<evidence type="ECO:0000256" key="4">
    <source>
        <dbReference type="ARBA" id="ARBA00022840"/>
    </source>
</evidence>
<dbReference type="InterPro" id="IPR036961">
    <property type="entry name" value="Kinesin_motor_dom_sf"/>
</dbReference>
<reference evidence="11" key="1">
    <citation type="submission" date="2020-11" db="EMBL/GenBank/DDBJ databases">
        <authorList>
            <person name="Whiteford S."/>
        </authorList>
    </citation>
    <scope>NUCLEOTIDE SEQUENCE</scope>
</reference>
<feature type="region of interest" description="Disordered" evidence="9">
    <location>
        <begin position="1130"/>
        <end position="1149"/>
    </location>
</feature>